<dbReference type="RefSeq" id="WP_379524964.1">
    <property type="nucleotide sequence ID" value="NZ_JBHSPA010000132.1"/>
</dbReference>
<accession>A0ABW1DCK3</accession>
<evidence type="ECO:0000256" key="5">
    <source>
        <dbReference type="SAM" id="Phobius"/>
    </source>
</evidence>
<evidence type="ECO:0000256" key="3">
    <source>
        <dbReference type="ARBA" id="ARBA00022989"/>
    </source>
</evidence>
<comment type="caution">
    <text evidence="7">The sequence shown here is derived from an EMBL/GenBank/DDBJ whole genome shotgun (WGS) entry which is preliminary data.</text>
</comment>
<sequence length="188" mass="20560">MTRGRWRRSATLVLSAAWSADRWRTTLAFLSLTAQVVIQVLFAYWLKLLIDAIAASDGRAALLGACGVVGSIAGASVFAHWGGRVLAGLSGRLRYWLNRRVLEISASMPTLDLHETPEHLTQFEALRRQQYQLYQAVPRLIELLASLIRMVTMGILLAGVTPALLALPLVVELCRSAGFTPTLYGGTV</sequence>
<protein>
    <recommendedName>
        <fullName evidence="6">ABC transmembrane type-1 domain-containing protein</fullName>
    </recommendedName>
</protein>
<name>A0ABW1DCK3_9ACTN</name>
<keyword evidence="3 5" id="KW-1133">Transmembrane helix</keyword>
<dbReference type="Gene3D" id="1.20.1560.10">
    <property type="entry name" value="ABC transporter type 1, transmembrane domain"/>
    <property type="match status" value="1"/>
</dbReference>
<dbReference type="EMBL" id="JBHSPA010000132">
    <property type="protein sequence ID" value="MFC5835547.1"/>
    <property type="molecule type" value="Genomic_DNA"/>
</dbReference>
<keyword evidence="4 5" id="KW-0472">Membrane</keyword>
<feature type="non-terminal residue" evidence="7">
    <location>
        <position position="188"/>
    </location>
</feature>
<evidence type="ECO:0000313" key="7">
    <source>
        <dbReference type="EMBL" id="MFC5835547.1"/>
    </source>
</evidence>
<comment type="subcellular location">
    <subcellularLocation>
        <location evidence="1">Cell membrane</location>
        <topology evidence="1">Multi-pass membrane protein</topology>
    </subcellularLocation>
</comment>
<feature type="transmembrane region" description="Helical" evidence="5">
    <location>
        <begin position="147"/>
        <end position="171"/>
    </location>
</feature>
<feature type="transmembrane region" description="Helical" evidence="5">
    <location>
        <begin position="29"/>
        <end position="48"/>
    </location>
</feature>
<evidence type="ECO:0000256" key="2">
    <source>
        <dbReference type="ARBA" id="ARBA00022692"/>
    </source>
</evidence>
<reference evidence="8" key="1">
    <citation type="journal article" date="2019" name="Int. J. Syst. Evol. Microbiol.">
        <title>The Global Catalogue of Microorganisms (GCM) 10K type strain sequencing project: providing services to taxonomists for standard genome sequencing and annotation.</title>
        <authorList>
            <consortium name="The Broad Institute Genomics Platform"/>
            <consortium name="The Broad Institute Genome Sequencing Center for Infectious Disease"/>
            <person name="Wu L."/>
            <person name="Ma J."/>
        </authorList>
    </citation>
    <scope>NUCLEOTIDE SEQUENCE [LARGE SCALE GENOMIC DNA]</scope>
    <source>
        <strain evidence="8">CCUG 53903</strain>
    </source>
</reference>
<keyword evidence="8" id="KW-1185">Reference proteome</keyword>
<evidence type="ECO:0000259" key="6">
    <source>
        <dbReference type="PROSITE" id="PS50929"/>
    </source>
</evidence>
<feature type="transmembrane region" description="Helical" evidence="5">
    <location>
        <begin position="60"/>
        <end position="81"/>
    </location>
</feature>
<dbReference type="SUPFAM" id="SSF90123">
    <property type="entry name" value="ABC transporter transmembrane region"/>
    <property type="match status" value="1"/>
</dbReference>
<evidence type="ECO:0000256" key="1">
    <source>
        <dbReference type="ARBA" id="ARBA00004651"/>
    </source>
</evidence>
<dbReference type="PROSITE" id="PS50929">
    <property type="entry name" value="ABC_TM1F"/>
    <property type="match status" value="1"/>
</dbReference>
<evidence type="ECO:0000313" key="8">
    <source>
        <dbReference type="Proteomes" id="UP001596058"/>
    </source>
</evidence>
<keyword evidence="2 5" id="KW-0812">Transmembrane</keyword>
<dbReference type="InterPro" id="IPR011527">
    <property type="entry name" value="ABC1_TM_dom"/>
</dbReference>
<proteinExistence type="predicted"/>
<dbReference type="Proteomes" id="UP001596058">
    <property type="component" value="Unassembled WGS sequence"/>
</dbReference>
<organism evidence="7 8">
    <name type="scientific">Nonomuraea insulae</name>
    <dbReference type="NCBI Taxonomy" id="1616787"/>
    <lineage>
        <taxon>Bacteria</taxon>
        <taxon>Bacillati</taxon>
        <taxon>Actinomycetota</taxon>
        <taxon>Actinomycetes</taxon>
        <taxon>Streptosporangiales</taxon>
        <taxon>Streptosporangiaceae</taxon>
        <taxon>Nonomuraea</taxon>
    </lineage>
</organism>
<evidence type="ECO:0000256" key="4">
    <source>
        <dbReference type="ARBA" id="ARBA00023136"/>
    </source>
</evidence>
<feature type="domain" description="ABC transmembrane type-1" evidence="6">
    <location>
        <begin position="27"/>
        <end position="171"/>
    </location>
</feature>
<gene>
    <name evidence="7" type="ORF">ACFPZ3_68000</name>
</gene>
<dbReference type="InterPro" id="IPR036640">
    <property type="entry name" value="ABC1_TM_sf"/>
</dbReference>